<dbReference type="GO" id="GO:0032259">
    <property type="term" value="P:methylation"/>
    <property type="evidence" value="ECO:0007669"/>
    <property type="project" value="UniProtKB-KW"/>
</dbReference>
<dbReference type="GO" id="GO:0016279">
    <property type="term" value="F:protein-lysine N-methyltransferase activity"/>
    <property type="evidence" value="ECO:0007669"/>
    <property type="project" value="InterPro"/>
</dbReference>
<keyword evidence="2" id="KW-0963">Cytoplasm</keyword>
<keyword evidence="6" id="KW-1185">Reference proteome</keyword>
<keyword evidence="3 5" id="KW-0489">Methyltransferase</keyword>
<dbReference type="GO" id="GO:0005737">
    <property type="term" value="C:cytoplasm"/>
    <property type="evidence" value="ECO:0007669"/>
    <property type="project" value="UniProtKB-SubCell"/>
</dbReference>
<dbReference type="InterPro" id="IPR041370">
    <property type="entry name" value="Mlase_EEF1AKMT1/ZCCHC4"/>
</dbReference>
<evidence type="ECO:0000313" key="5">
    <source>
        <dbReference type="EMBL" id="TFL06542.1"/>
    </source>
</evidence>
<dbReference type="STRING" id="1884261.A0A5C3QXA9"/>
<evidence type="ECO:0000256" key="4">
    <source>
        <dbReference type="ARBA" id="ARBA00022679"/>
    </source>
</evidence>
<dbReference type="Pfam" id="PF10237">
    <property type="entry name" value="N6-adenineMlase"/>
    <property type="match status" value="1"/>
</dbReference>
<evidence type="ECO:0000256" key="3">
    <source>
        <dbReference type="ARBA" id="ARBA00022603"/>
    </source>
</evidence>
<dbReference type="EMBL" id="ML178815">
    <property type="protein sequence ID" value="TFL06542.1"/>
    <property type="molecule type" value="Genomic_DNA"/>
</dbReference>
<organism evidence="5 6">
    <name type="scientific">Pterulicium gracile</name>
    <dbReference type="NCBI Taxonomy" id="1884261"/>
    <lineage>
        <taxon>Eukaryota</taxon>
        <taxon>Fungi</taxon>
        <taxon>Dikarya</taxon>
        <taxon>Basidiomycota</taxon>
        <taxon>Agaricomycotina</taxon>
        <taxon>Agaricomycetes</taxon>
        <taxon>Agaricomycetidae</taxon>
        <taxon>Agaricales</taxon>
        <taxon>Pleurotineae</taxon>
        <taxon>Pterulaceae</taxon>
        <taxon>Pterulicium</taxon>
    </lineage>
</organism>
<dbReference type="Proteomes" id="UP000305067">
    <property type="component" value="Unassembled WGS sequence"/>
</dbReference>
<proteinExistence type="predicted"/>
<name>A0A5C3QXA9_9AGAR</name>
<evidence type="ECO:0000256" key="1">
    <source>
        <dbReference type="ARBA" id="ARBA00004496"/>
    </source>
</evidence>
<dbReference type="AlphaFoldDB" id="A0A5C3QXA9"/>
<protein>
    <submittedName>
        <fullName evidence="5">Putative N6-adenine methyltransferase-domain-containing protein</fullName>
    </submittedName>
</protein>
<reference evidence="5 6" key="1">
    <citation type="journal article" date="2019" name="Nat. Ecol. Evol.">
        <title>Megaphylogeny resolves global patterns of mushroom evolution.</title>
        <authorList>
            <person name="Varga T."/>
            <person name="Krizsan K."/>
            <person name="Foldi C."/>
            <person name="Dima B."/>
            <person name="Sanchez-Garcia M."/>
            <person name="Sanchez-Ramirez S."/>
            <person name="Szollosi G.J."/>
            <person name="Szarkandi J.G."/>
            <person name="Papp V."/>
            <person name="Albert L."/>
            <person name="Andreopoulos W."/>
            <person name="Angelini C."/>
            <person name="Antonin V."/>
            <person name="Barry K.W."/>
            <person name="Bougher N.L."/>
            <person name="Buchanan P."/>
            <person name="Buyck B."/>
            <person name="Bense V."/>
            <person name="Catcheside P."/>
            <person name="Chovatia M."/>
            <person name="Cooper J."/>
            <person name="Damon W."/>
            <person name="Desjardin D."/>
            <person name="Finy P."/>
            <person name="Geml J."/>
            <person name="Haridas S."/>
            <person name="Hughes K."/>
            <person name="Justo A."/>
            <person name="Karasinski D."/>
            <person name="Kautmanova I."/>
            <person name="Kiss B."/>
            <person name="Kocsube S."/>
            <person name="Kotiranta H."/>
            <person name="LaButti K.M."/>
            <person name="Lechner B.E."/>
            <person name="Liimatainen K."/>
            <person name="Lipzen A."/>
            <person name="Lukacs Z."/>
            <person name="Mihaltcheva S."/>
            <person name="Morgado L.N."/>
            <person name="Niskanen T."/>
            <person name="Noordeloos M.E."/>
            <person name="Ohm R.A."/>
            <person name="Ortiz-Santana B."/>
            <person name="Ovrebo C."/>
            <person name="Racz N."/>
            <person name="Riley R."/>
            <person name="Savchenko A."/>
            <person name="Shiryaev A."/>
            <person name="Soop K."/>
            <person name="Spirin V."/>
            <person name="Szebenyi C."/>
            <person name="Tomsovsky M."/>
            <person name="Tulloss R.E."/>
            <person name="Uehling J."/>
            <person name="Grigoriev I.V."/>
            <person name="Vagvolgyi C."/>
            <person name="Papp T."/>
            <person name="Martin F.M."/>
            <person name="Miettinen O."/>
            <person name="Hibbett D.S."/>
            <person name="Nagy L.G."/>
        </authorList>
    </citation>
    <scope>NUCLEOTIDE SEQUENCE [LARGE SCALE GENOMIC DNA]</scope>
    <source>
        <strain evidence="5 6">CBS 309.79</strain>
    </source>
</reference>
<dbReference type="PANTHER" id="PTHR13200:SF0">
    <property type="entry name" value="EEF1A LYSINE METHYLTRANSFERASE 1"/>
    <property type="match status" value="1"/>
</dbReference>
<dbReference type="PANTHER" id="PTHR13200">
    <property type="entry name" value="EEF1A LYSINE METHYLTRANSFERASE 1"/>
    <property type="match status" value="1"/>
</dbReference>
<gene>
    <name evidence="5" type="ORF">BDV98DRAFT_559590</name>
</gene>
<dbReference type="OrthoDB" id="206354at2759"/>
<keyword evidence="4 5" id="KW-0808">Transferase</keyword>
<dbReference type="InterPro" id="IPR019369">
    <property type="entry name" value="Efm5/EEF1AKMT1"/>
</dbReference>
<accession>A0A5C3QXA9</accession>
<evidence type="ECO:0000313" key="6">
    <source>
        <dbReference type="Proteomes" id="UP000305067"/>
    </source>
</evidence>
<evidence type="ECO:0000256" key="2">
    <source>
        <dbReference type="ARBA" id="ARBA00022490"/>
    </source>
</evidence>
<comment type="subcellular location">
    <subcellularLocation>
        <location evidence="1">Cytoplasm</location>
    </subcellularLocation>
</comment>
<sequence length="279" mass="31381">MNVRLEDIDFPLINESIDLSDNDEDEEVLQLDPSILKHINDLTALQGERNRLLHDRSVLSEEERNEKPISVDEFKHIFSEDWQLSQFWYSTAFAEHFAAILYKAAQTLECARPTIAFISSPTAYVAFLATSPDVRTVCNPVLLEYDDRFAMLPGRFVKYDIDDPTQVPADLHQGVDMAIADPPFLNRATTTKVCKTLEHVMKRDGGKVLLLSSHGPDLAEEDIIRIYGETLVTINSSFGDSGSKSRCCRMEKQSLVVGHDGGRLSNAFGCWANWEVPDS</sequence>